<sequence length="77" mass="8668">MRLSNDFMMATEVLLFMRRTLGLLTVAIPKIVKATEEADAAHEFITYVANDVKPKLVRKEANYMVSENNVAIARALL</sequence>
<dbReference type="AlphaFoldDB" id="A0A834J1Z4"/>
<feature type="chain" id="PRO_5032841302" evidence="1">
    <location>
        <begin position="23"/>
        <end position="77"/>
    </location>
</feature>
<comment type="caution">
    <text evidence="2">The sequence shown here is derived from an EMBL/GenBank/DDBJ whole genome shotgun (WGS) entry which is preliminary data.</text>
</comment>
<gene>
    <name evidence="2" type="ORF">HZH68_016243</name>
</gene>
<reference evidence="2" key="1">
    <citation type="journal article" date="2020" name="G3 (Bethesda)">
        <title>High-Quality Assemblies for Three Invasive Social Wasps from the &lt;i&gt;Vespula&lt;/i&gt; Genus.</title>
        <authorList>
            <person name="Harrop T.W.R."/>
            <person name="Guhlin J."/>
            <person name="McLaughlin G.M."/>
            <person name="Permina E."/>
            <person name="Stockwell P."/>
            <person name="Gilligan J."/>
            <person name="Le Lec M.F."/>
            <person name="Gruber M.A.M."/>
            <person name="Quinn O."/>
            <person name="Lovegrove M."/>
            <person name="Duncan E.J."/>
            <person name="Remnant E.J."/>
            <person name="Van Eeckhoven J."/>
            <person name="Graham B."/>
            <person name="Knapp R.A."/>
            <person name="Langford K.W."/>
            <person name="Kronenberg Z."/>
            <person name="Press M.O."/>
            <person name="Eacker S.M."/>
            <person name="Wilson-Rankin E.E."/>
            <person name="Purcell J."/>
            <person name="Lester P.J."/>
            <person name="Dearden P.K."/>
        </authorList>
    </citation>
    <scope>NUCLEOTIDE SEQUENCE</scope>
    <source>
        <strain evidence="2">Linc-1</strain>
    </source>
</reference>
<dbReference type="EMBL" id="JACSDZ010000023">
    <property type="protein sequence ID" value="KAF7380378.1"/>
    <property type="molecule type" value="Genomic_DNA"/>
</dbReference>
<evidence type="ECO:0000313" key="2">
    <source>
        <dbReference type="EMBL" id="KAF7380378.1"/>
    </source>
</evidence>
<dbReference type="Proteomes" id="UP000617340">
    <property type="component" value="Unassembled WGS sequence"/>
</dbReference>
<name>A0A834J1Z4_VESGE</name>
<accession>A0A834J1Z4</accession>
<evidence type="ECO:0000256" key="1">
    <source>
        <dbReference type="SAM" id="SignalP"/>
    </source>
</evidence>
<protein>
    <submittedName>
        <fullName evidence="2">Uncharacterized protein</fullName>
    </submittedName>
</protein>
<organism evidence="2 3">
    <name type="scientific">Vespula germanica</name>
    <name type="common">German yellow jacket</name>
    <name type="synonym">Paravespula germanica</name>
    <dbReference type="NCBI Taxonomy" id="30212"/>
    <lineage>
        <taxon>Eukaryota</taxon>
        <taxon>Metazoa</taxon>
        <taxon>Ecdysozoa</taxon>
        <taxon>Arthropoda</taxon>
        <taxon>Hexapoda</taxon>
        <taxon>Insecta</taxon>
        <taxon>Pterygota</taxon>
        <taxon>Neoptera</taxon>
        <taxon>Endopterygota</taxon>
        <taxon>Hymenoptera</taxon>
        <taxon>Apocrita</taxon>
        <taxon>Aculeata</taxon>
        <taxon>Vespoidea</taxon>
        <taxon>Vespidae</taxon>
        <taxon>Vespinae</taxon>
        <taxon>Vespula</taxon>
    </lineage>
</organism>
<keyword evidence="1" id="KW-0732">Signal</keyword>
<keyword evidence="3" id="KW-1185">Reference proteome</keyword>
<feature type="signal peptide" evidence="1">
    <location>
        <begin position="1"/>
        <end position="22"/>
    </location>
</feature>
<proteinExistence type="predicted"/>
<evidence type="ECO:0000313" key="3">
    <source>
        <dbReference type="Proteomes" id="UP000617340"/>
    </source>
</evidence>